<dbReference type="GO" id="GO:0003836">
    <property type="term" value="F:beta-galactoside (CMP) alpha-2,3-sialyltransferase activity"/>
    <property type="evidence" value="ECO:0007669"/>
    <property type="project" value="UniProtKB-EC"/>
</dbReference>
<organism evidence="19 20">
    <name type="scientific">Balaenoptera musculus</name>
    <name type="common">Blue whale</name>
    <dbReference type="NCBI Taxonomy" id="9771"/>
    <lineage>
        <taxon>Eukaryota</taxon>
        <taxon>Metazoa</taxon>
        <taxon>Chordata</taxon>
        <taxon>Craniata</taxon>
        <taxon>Vertebrata</taxon>
        <taxon>Euteleostomi</taxon>
        <taxon>Mammalia</taxon>
        <taxon>Eutheria</taxon>
        <taxon>Laurasiatheria</taxon>
        <taxon>Artiodactyla</taxon>
        <taxon>Whippomorpha</taxon>
        <taxon>Cetacea</taxon>
        <taxon>Mysticeti</taxon>
        <taxon>Balaenopteridae</taxon>
        <taxon>Balaenoptera</taxon>
    </lineage>
</organism>
<evidence type="ECO:0000256" key="5">
    <source>
        <dbReference type="ARBA" id="ARBA00022679"/>
    </source>
</evidence>
<dbReference type="InterPro" id="IPR001675">
    <property type="entry name" value="Glyco_trans_29"/>
</dbReference>
<evidence type="ECO:0000256" key="13">
    <source>
        <dbReference type="ARBA" id="ARBA00039106"/>
    </source>
</evidence>
<keyword evidence="6 18" id="KW-0812">Transmembrane</keyword>
<dbReference type="GO" id="GO:0000139">
    <property type="term" value="C:Golgi membrane"/>
    <property type="evidence" value="ECO:0007669"/>
    <property type="project" value="UniProtKB-SubCell"/>
</dbReference>
<comment type="pathway">
    <text evidence="2">Glycolipid biosynthesis.</text>
</comment>
<evidence type="ECO:0000256" key="15">
    <source>
        <dbReference type="ARBA" id="ARBA00043673"/>
    </source>
</evidence>
<evidence type="ECO:0000256" key="6">
    <source>
        <dbReference type="ARBA" id="ARBA00022692"/>
    </source>
</evidence>
<evidence type="ECO:0000256" key="12">
    <source>
        <dbReference type="ARBA" id="ARBA00036292"/>
    </source>
</evidence>
<keyword evidence="5" id="KW-0808">Transferase</keyword>
<dbReference type="PANTHER" id="PTHR46032">
    <property type="entry name" value="ALPHA-2,3-SIALYLTRANSFERASE ST3GAL I ISOFORM X1"/>
    <property type="match status" value="1"/>
</dbReference>
<evidence type="ECO:0000256" key="3">
    <source>
        <dbReference type="ARBA" id="ARBA00006003"/>
    </source>
</evidence>
<evidence type="ECO:0000256" key="4">
    <source>
        <dbReference type="ARBA" id="ARBA00022676"/>
    </source>
</evidence>
<dbReference type="Pfam" id="PF00777">
    <property type="entry name" value="Glyco_transf_29"/>
    <property type="match status" value="1"/>
</dbReference>
<evidence type="ECO:0000256" key="7">
    <source>
        <dbReference type="ARBA" id="ARBA00022968"/>
    </source>
</evidence>
<keyword evidence="7" id="KW-0735">Signal-anchor</keyword>
<dbReference type="RefSeq" id="XP_036681126.1">
    <property type="nucleotide sequence ID" value="XM_036825231.1"/>
</dbReference>
<dbReference type="OrthoDB" id="9748577at2759"/>
<evidence type="ECO:0000256" key="11">
    <source>
        <dbReference type="ARBA" id="ARBA00023180"/>
    </source>
</evidence>
<comment type="catalytic activity">
    <reaction evidence="15">
        <text>a ganglioside GA1 (d18:1(4E)) + CMP-N-acetyl-beta-neuraminate = a ganglioside GM1b (d18:1(4E)) + CMP + H(+)</text>
        <dbReference type="Rhea" id="RHEA:47560"/>
        <dbReference type="ChEBI" id="CHEBI:15378"/>
        <dbReference type="ChEBI" id="CHEBI:27938"/>
        <dbReference type="ChEBI" id="CHEBI:57812"/>
        <dbReference type="ChEBI" id="CHEBI:60377"/>
        <dbReference type="ChEBI" id="CHEBI:78568"/>
    </reaction>
    <physiologicalReaction direction="left-to-right" evidence="15">
        <dbReference type="Rhea" id="RHEA:47561"/>
    </physiologicalReaction>
</comment>
<proteinExistence type="inferred from homology"/>
<keyword evidence="4" id="KW-0328">Glycosyltransferase</keyword>
<comment type="similarity">
    <text evidence="3">Belongs to the glycosyltransferase 29 family.</text>
</comment>
<evidence type="ECO:0000313" key="19">
    <source>
        <dbReference type="Proteomes" id="UP000694857"/>
    </source>
</evidence>
<dbReference type="InterPro" id="IPR051757">
    <property type="entry name" value="Beta-gal_alpha2-3_sialyltrans"/>
</dbReference>
<dbReference type="KEGG" id="bmus:118880984"/>
<evidence type="ECO:0000256" key="1">
    <source>
        <dbReference type="ARBA" id="ARBA00004323"/>
    </source>
</evidence>
<dbReference type="GeneID" id="118880984"/>
<reference evidence="20" key="1">
    <citation type="submission" date="2025-08" db="UniProtKB">
        <authorList>
            <consortium name="RefSeq"/>
        </authorList>
    </citation>
    <scope>IDENTIFICATION</scope>
    <source>
        <tissue evidence="20">Epidermis and Blubber</tissue>
    </source>
</reference>
<evidence type="ECO:0000256" key="9">
    <source>
        <dbReference type="ARBA" id="ARBA00023034"/>
    </source>
</evidence>
<comment type="catalytic activity">
    <reaction evidence="12">
        <text>a beta-D-galactosyl-(1-&gt;3)-N-acetyl-alpha-D-galactosaminyl derivative + CMP-N-acetyl-beta-neuraminate = an N-acetyl-alpha-neuraminyl-(2-&gt;3)-beta-D-galactosyl-(1-&gt;3)-N-acetyl-alpha-D-galactosaminyl derivative + CMP + H(+)</text>
        <dbReference type="Rhea" id="RHEA:21616"/>
        <dbReference type="ChEBI" id="CHEBI:15378"/>
        <dbReference type="ChEBI" id="CHEBI:57812"/>
        <dbReference type="ChEBI" id="CHEBI:60377"/>
        <dbReference type="ChEBI" id="CHEBI:133470"/>
        <dbReference type="ChEBI" id="CHEBI:139596"/>
        <dbReference type="EC" id="2.4.3.4"/>
    </reaction>
    <physiologicalReaction direction="left-to-right" evidence="12">
        <dbReference type="Rhea" id="RHEA:21617"/>
    </physiologicalReaction>
</comment>
<comment type="catalytic activity">
    <reaction evidence="16">
        <text>a ganglioside GM1 (d18:1(4E)) + CMP-N-acetyl-beta-neuraminate = a ganglioside GD1a (d18:1(4E)) + CMP + H(+)</text>
        <dbReference type="Rhea" id="RHEA:18021"/>
        <dbReference type="ChEBI" id="CHEBI:15378"/>
        <dbReference type="ChEBI" id="CHEBI:57812"/>
        <dbReference type="ChEBI" id="CHEBI:60377"/>
        <dbReference type="ChEBI" id="CHEBI:77709"/>
        <dbReference type="ChEBI" id="CHEBI:78445"/>
        <dbReference type="EC" id="2.4.3.2"/>
    </reaction>
    <physiologicalReaction direction="left-to-right" evidence="16">
        <dbReference type="Rhea" id="RHEA:18022"/>
    </physiologicalReaction>
</comment>
<evidence type="ECO:0000256" key="10">
    <source>
        <dbReference type="ARBA" id="ARBA00023136"/>
    </source>
</evidence>
<protein>
    <recommendedName>
        <fullName evidence="13">beta-D-galactosyl-(1-&gt;3)-N-acetyl-beta-D-galactosaminide alpha-2,3-sialyltransferase</fullName>
        <ecNumber evidence="13">2.4.3.2</ecNumber>
    </recommendedName>
    <alternativeName>
        <fullName evidence="14">Monosialoganglioside sialyltransferase</fullName>
    </alternativeName>
</protein>
<dbReference type="CTD" id="105496266"/>
<comment type="subcellular location">
    <subcellularLocation>
        <location evidence="1">Golgi apparatus membrane</location>
        <topology evidence="1">Single-pass type II membrane protein</topology>
    </subcellularLocation>
</comment>
<accession>A0A8B8V8G3</accession>
<gene>
    <name evidence="20" type="primary">C15H20orf173</name>
</gene>
<dbReference type="Proteomes" id="UP000694857">
    <property type="component" value="Chromosome 15"/>
</dbReference>
<dbReference type="PANTHER" id="PTHR46032:SF7">
    <property type="entry name" value="RIKEN CDNA 6430550D23 GENE"/>
    <property type="match status" value="1"/>
</dbReference>
<evidence type="ECO:0000256" key="16">
    <source>
        <dbReference type="ARBA" id="ARBA00043773"/>
    </source>
</evidence>
<comment type="catalytic activity">
    <reaction evidence="17">
        <text>ganglioside GM1 (d18:1(4E)/18:0) + CMP-N-acetyl-beta-neuraminate = ganglioside GD1a (18:1(4E)/18:0) + CMP + H(+)</text>
        <dbReference type="Rhea" id="RHEA:48248"/>
        <dbReference type="ChEBI" id="CHEBI:15378"/>
        <dbReference type="ChEBI" id="CHEBI:57812"/>
        <dbReference type="ChEBI" id="CHEBI:60377"/>
        <dbReference type="ChEBI" id="CHEBI:73110"/>
        <dbReference type="ChEBI" id="CHEBI:90153"/>
    </reaction>
    <physiologicalReaction direction="left-to-right" evidence="17">
        <dbReference type="Rhea" id="RHEA:48249"/>
    </physiologicalReaction>
</comment>
<keyword evidence="11" id="KW-0325">Glycoprotein</keyword>
<keyword evidence="8 18" id="KW-1133">Transmembrane helix</keyword>
<keyword evidence="9" id="KW-0333">Golgi apparatus</keyword>
<dbReference type="GO" id="GO:0047288">
    <property type="term" value="F:beta-D-galactosyl-(1-&gt;3)-N-acetyl-beta-D-galactosaminide alpha-2,3- sialyltransferase"/>
    <property type="evidence" value="ECO:0007669"/>
    <property type="project" value="UniProtKB-EC"/>
</dbReference>
<dbReference type="EC" id="2.4.3.2" evidence="13"/>
<dbReference type="AlphaFoldDB" id="A0A8B8V8G3"/>
<evidence type="ECO:0000256" key="17">
    <source>
        <dbReference type="ARBA" id="ARBA00047509"/>
    </source>
</evidence>
<name>A0A8B8V8G3_BALMU</name>
<feature type="transmembrane region" description="Helical" evidence="18">
    <location>
        <begin position="117"/>
        <end position="139"/>
    </location>
</feature>
<evidence type="ECO:0000256" key="8">
    <source>
        <dbReference type="ARBA" id="ARBA00022989"/>
    </source>
</evidence>
<dbReference type="Gene3D" id="3.90.1480.20">
    <property type="entry name" value="Glycosyl transferase family 29"/>
    <property type="match status" value="1"/>
</dbReference>
<keyword evidence="19" id="KW-1185">Reference proteome</keyword>
<evidence type="ECO:0000313" key="20">
    <source>
        <dbReference type="RefSeq" id="XP_036681126.1"/>
    </source>
</evidence>
<dbReference type="GO" id="GO:0097503">
    <property type="term" value="P:sialylation"/>
    <property type="evidence" value="ECO:0007669"/>
    <property type="project" value="TreeGrafter"/>
</dbReference>
<evidence type="ECO:0000256" key="14">
    <source>
        <dbReference type="ARBA" id="ARBA00042990"/>
    </source>
</evidence>
<sequence length="338" mass="37261">MVNETDMVYTYSRGAFSRGREREDRAHTICYLSALPPSILGPARVPFGGEQMDREVGDEGLGGGVVWRAGEPWKPTRQRAGGLSVASVPHPSQSQVEEPVSCLPLEPLPGPDMKRCWQIFVLCIFLMLILWLMAPCLDLKAESAPQEKRMKVVPRRCSCSPFKFRKCGCPSGTLNNSVCHHTAGGNWFDVGYEETMGYLMGAAEPTSPDAVLSWSGMNSASELGRVWEKLFKGIPRPSVSHLDLFCGTCASVGNSKILWAASLGKSANHTTVSRMNQISVQGFEMLGNQTTGHSISRRNDRDQGSWSQLVLLLLKLFVLAWTSDALSEEVMVWEPRHS</sequence>
<keyword evidence="10 18" id="KW-0472">Membrane</keyword>
<evidence type="ECO:0000256" key="2">
    <source>
        <dbReference type="ARBA" id="ARBA00004934"/>
    </source>
</evidence>
<evidence type="ECO:0000256" key="18">
    <source>
        <dbReference type="SAM" id="Phobius"/>
    </source>
</evidence>
<dbReference type="InterPro" id="IPR038578">
    <property type="entry name" value="GT29-like_sf"/>
</dbReference>